<comment type="caution">
    <text evidence="2">The sequence shown here is derived from an EMBL/GenBank/DDBJ whole genome shotgun (WGS) entry which is preliminary data.</text>
</comment>
<gene>
    <name evidence="4" type="ORF">PF002_g25960</name>
    <name evidence="3" type="ORF">PF005_g25061</name>
    <name evidence="1" type="ORF">PF009_g25797</name>
    <name evidence="2" type="ORF">PF011_g24136</name>
</gene>
<dbReference type="EMBL" id="QXGF01002628">
    <property type="protein sequence ID" value="KAE8923963.1"/>
    <property type="molecule type" value="Genomic_DNA"/>
</dbReference>
<proteinExistence type="predicted"/>
<evidence type="ECO:0000313" key="5">
    <source>
        <dbReference type="Proteomes" id="UP000429523"/>
    </source>
</evidence>
<dbReference type="AlphaFoldDB" id="A0A6A3I2E3"/>
<accession>A0A6A3I2E3</accession>
<evidence type="ECO:0000313" key="7">
    <source>
        <dbReference type="Proteomes" id="UP000440367"/>
    </source>
</evidence>
<name>A0A6A3I2E3_9STRA</name>
<dbReference type="EMBL" id="QXFW01002690">
    <property type="protein sequence ID" value="KAE8976241.1"/>
    <property type="molecule type" value="Genomic_DNA"/>
</dbReference>
<evidence type="ECO:0000313" key="6">
    <source>
        <dbReference type="Proteomes" id="UP000433483"/>
    </source>
</evidence>
<dbReference type="Proteomes" id="UP000440367">
    <property type="component" value="Unassembled WGS sequence"/>
</dbReference>
<evidence type="ECO:0000313" key="8">
    <source>
        <dbReference type="Proteomes" id="UP000460718"/>
    </source>
</evidence>
<dbReference type="Proteomes" id="UP000433483">
    <property type="component" value="Unassembled WGS sequence"/>
</dbReference>
<dbReference type="OrthoDB" id="10322933at2759"/>
<sequence length="222" mass="23282">MTDVLAKNNCARELISGTNNWAATSSVVALAWTASLTSDAALTSGAVLSSRAAPGENDAMNLSKSDLVGGDGWFVAATTFAGLDFAEETAFQGHLAGGAGAVSSRSDSESWPPLPAIILGIPRFDTNVVCFTTFFLPLLASATASPETSFCIARLLVRNGADDGVWEAHVRCPCRRRQQLHQRQPSVSLACSCVTARSRTCASQTSSSAPELATRRSRLGSQ</sequence>
<evidence type="ECO:0000313" key="1">
    <source>
        <dbReference type="EMBL" id="KAE8923963.1"/>
    </source>
</evidence>
<evidence type="ECO:0000313" key="3">
    <source>
        <dbReference type="EMBL" id="KAE9176213.1"/>
    </source>
</evidence>
<evidence type="ECO:0000313" key="2">
    <source>
        <dbReference type="EMBL" id="KAE8976241.1"/>
    </source>
</evidence>
<dbReference type="EMBL" id="QXGD01002629">
    <property type="protein sequence ID" value="KAE9186159.1"/>
    <property type="molecule type" value="Genomic_DNA"/>
</dbReference>
<keyword evidence="6" id="KW-1185">Reference proteome</keyword>
<protein>
    <submittedName>
        <fullName evidence="2">Uncharacterized protein</fullName>
    </submittedName>
</protein>
<evidence type="ECO:0000313" key="4">
    <source>
        <dbReference type="EMBL" id="KAE9186159.1"/>
    </source>
</evidence>
<dbReference type="Proteomes" id="UP000460718">
    <property type="component" value="Unassembled WGS sequence"/>
</dbReference>
<reference evidence="2 8" key="1">
    <citation type="submission" date="2018-09" db="EMBL/GenBank/DDBJ databases">
        <title>Genomic investigation of the strawberry pathogen Phytophthora fragariae indicates pathogenicity is determined by transcriptional variation in three key races.</title>
        <authorList>
            <person name="Adams T.M."/>
            <person name="Armitage A.D."/>
            <person name="Sobczyk M.K."/>
            <person name="Bates H.J."/>
            <person name="Dunwell J.M."/>
            <person name="Nellist C.F."/>
            <person name="Harrison R.J."/>
        </authorList>
    </citation>
    <scope>NUCLEOTIDE SEQUENCE [LARGE SCALE GENOMIC DNA]</scope>
    <source>
        <strain evidence="4 7">BC-1</strain>
        <strain evidence="3 6">NOV-27</strain>
        <strain evidence="1 5">NOV-9</strain>
        <strain evidence="2 8">SCRP245</strain>
    </source>
</reference>
<dbReference type="Proteomes" id="UP000429523">
    <property type="component" value="Unassembled WGS sequence"/>
</dbReference>
<organism evidence="2 8">
    <name type="scientific">Phytophthora fragariae</name>
    <dbReference type="NCBI Taxonomy" id="53985"/>
    <lineage>
        <taxon>Eukaryota</taxon>
        <taxon>Sar</taxon>
        <taxon>Stramenopiles</taxon>
        <taxon>Oomycota</taxon>
        <taxon>Peronosporomycetes</taxon>
        <taxon>Peronosporales</taxon>
        <taxon>Peronosporaceae</taxon>
        <taxon>Phytophthora</taxon>
    </lineage>
</organism>
<dbReference type="EMBL" id="QXGB01002640">
    <property type="protein sequence ID" value="KAE9176213.1"/>
    <property type="molecule type" value="Genomic_DNA"/>
</dbReference>